<evidence type="ECO:0000259" key="2">
    <source>
        <dbReference type="PROSITE" id="PS50033"/>
    </source>
</evidence>
<dbReference type="SMART" id="SM00166">
    <property type="entry name" value="UBX"/>
    <property type="match status" value="1"/>
</dbReference>
<evidence type="ECO:0000313" key="3">
    <source>
        <dbReference type="EMBL" id="KAH9313296.1"/>
    </source>
</evidence>
<dbReference type="InterPro" id="IPR001012">
    <property type="entry name" value="UBX_dom"/>
</dbReference>
<dbReference type="PANTHER" id="PTHR23322:SF71">
    <property type="entry name" value="UBIQUITIN-ASSOCIATED (UBA) PROTEIN-RELATED"/>
    <property type="match status" value="1"/>
</dbReference>
<feature type="non-terminal residue" evidence="3">
    <location>
        <position position="190"/>
    </location>
</feature>
<dbReference type="InterPro" id="IPR050730">
    <property type="entry name" value="UBX_domain-protein"/>
</dbReference>
<dbReference type="Pfam" id="PF00789">
    <property type="entry name" value="UBX"/>
    <property type="match status" value="1"/>
</dbReference>
<dbReference type="GO" id="GO:0005783">
    <property type="term" value="C:endoplasmic reticulum"/>
    <property type="evidence" value="ECO:0007669"/>
    <property type="project" value="TreeGrafter"/>
</dbReference>
<sequence>VEGPVPSEALIEILQRAVEEQGSALMNERLGKEDGILSNRRLREEQDTAYQAALRADQERNRHTQMQSGHVSKTSEDKERKKPAEKGSPSQLYGKENAPADGIQPEKGSNVTQILIRFPNGDRKEHRFLCTDKVRSIYKYVDSLGLVTVGSYKLIATFPRREYGSEKMNLTLTEAGLHPQASLYLNVSNK</sequence>
<comment type="caution">
    <text evidence="3">The sequence shown here is derived from an EMBL/GenBank/DDBJ whole genome shotgun (WGS) entry which is preliminary data.</text>
</comment>
<dbReference type="AlphaFoldDB" id="A0AA38L5A1"/>
<organism evidence="3 4">
    <name type="scientific">Taxus chinensis</name>
    <name type="common">Chinese yew</name>
    <name type="synonym">Taxus wallichiana var. chinensis</name>
    <dbReference type="NCBI Taxonomy" id="29808"/>
    <lineage>
        <taxon>Eukaryota</taxon>
        <taxon>Viridiplantae</taxon>
        <taxon>Streptophyta</taxon>
        <taxon>Embryophyta</taxon>
        <taxon>Tracheophyta</taxon>
        <taxon>Spermatophyta</taxon>
        <taxon>Pinopsida</taxon>
        <taxon>Pinidae</taxon>
        <taxon>Conifers II</taxon>
        <taxon>Cupressales</taxon>
        <taxon>Taxaceae</taxon>
        <taxon>Taxus</taxon>
    </lineage>
</organism>
<evidence type="ECO:0000256" key="1">
    <source>
        <dbReference type="SAM" id="MobiDB-lite"/>
    </source>
</evidence>
<feature type="domain" description="UBX" evidence="2">
    <location>
        <begin position="107"/>
        <end position="185"/>
    </location>
</feature>
<protein>
    <recommendedName>
        <fullName evidence="2">UBX domain-containing protein</fullName>
    </recommendedName>
</protein>
<gene>
    <name evidence="3" type="ORF">KI387_028331</name>
</gene>
<proteinExistence type="predicted"/>
<dbReference type="CDD" id="cd01767">
    <property type="entry name" value="UBX"/>
    <property type="match status" value="1"/>
</dbReference>
<name>A0AA38L5A1_TAXCH</name>
<dbReference type="EMBL" id="JAHRHJ020000006">
    <property type="protein sequence ID" value="KAH9313296.1"/>
    <property type="molecule type" value="Genomic_DNA"/>
</dbReference>
<dbReference type="InterPro" id="IPR029071">
    <property type="entry name" value="Ubiquitin-like_domsf"/>
</dbReference>
<accession>A0AA38L5A1</accession>
<dbReference type="SUPFAM" id="SSF54236">
    <property type="entry name" value="Ubiquitin-like"/>
    <property type="match status" value="1"/>
</dbReference>
<dbReference type="GO" id="GO:0043130">
    <property type="term" value="F:ubiquitin binding"/>
    <property type="evidence" value="ECO:0007669"/>
    <property type="project" value="TreeGrafter"/>
</dbReference>
<keyword evidence="4" id="KW-1185">Reference proteome</keyword>
<evidence type="ECO:0000313" key="4">
    <source>
        <dbReference type="Proteomes" id="UP000824469"/>
    </source>
</evidence>
<dbReference type="PANTHER" id="PTHR23322">
    <property type="entry name" value="FAS-ASSOCIATED PROTEIN"/>
    <property type="match status" value="1"/>
</dbReference>
<dbReference type="GO" id="GO:0036503">
    <property type="term" value="P:ERAD pathway"/>
    <property type="evidence" value="ECO:0007669"/>
    <property type="project" value="TreeGrafter"/>
</dbReference>
<feature type="region of interest" description="Disordered" evidence="1">
    <location>
        <begin position="22"/>
        <end position="108"/>
    </location>
</feature>
<dbReference type="OMA" id="EYEADEH"/>
<feature type="compositionally biased region" description="Basic and acidic residues" evidence="1">
    <location>
        <begin position="73"/>
        <end position="85"/>
    </location>
</feature>
<dbReference type="Proteomes" id="UP000824469">
    <property type="component" value="Unassembled WGS sequence"/>
</dbReference>
<feature type="non-terminal residue" evidence="3">
    <location>
        <position position="1"/>
    </location>
</feature>
<dbReference type="Gene3D" id="3.10.20.90">
    <property type="entry name" value="Phosphatidylinositol 3-kinase Catalytic Subunit, Chain A, domain 1"/>
    <property type="match status" value="1"/>
</dbReference>
<feature type="compositionally biased region" description="Basic and acidic residues" evidence="1">
    <location>
        <begin position="29"/>
        <end position="46"/>
    </location>
</feature>
<reference evidence="3 4" key="1">
    <citation type="journal article" date="2021" name="Nat. Plants">
        <title>The Taxus genome provides insights into paclitaxel biosynthesis.</title>
        <authorList>
            <person name="Xiong X."/>
            <person name="Gou J."/>
            <person name="Liao Q."/>
            <person name="Li Y."/>
            <person name="Zhou Q."/>
            <person name="Bi G."/>
            <person name="Li C."/>
            <person name="Du R."/>
            <person name="Wang X."/>
            <person name="Sun T."/>
            <person name="Guo L."/>
            <person name="Liang H."/>
            <person name="Lu P."/>
            <person name="Wu Y."/>
            <person name="Zhang Z."/>
            <person name="Ro D.K."/>
            <person name="Shang Y."/>
            <person name="Huang S."/>
            <person name="Yan J."/>
        </authorList>
    </citation>
    <scope>NUCLEOTIDE SEQUENCE [LARGE SCALE GENOMIC DNA]</scope>
    <source>
        <strain evidence="3">Ta-2019</strain>
    </source>
</reference>
<dbReference type="PROSITE" id="PS50033">
    <property type="entry name" value="UBX"/>
    <property type="match status" value="1"/>
</dbReference>